<dbReference type="Proteomes" id="UP001465976">
    <property type="component" value="Unassembled WGS sequence"/>
</dbReference>
<keyword evidence="7" id="KW-1185">Reference proteome</keyword>
<dbReference type="InterPro" id="IPR002893">
    <property type="entry name" value="Znf_MYND"/>
</dbReference>
<evidence type="ECO:0000256" key="3">
    <source>
        <dbReference type="ARBA" id="ARBA00022833"/>
    </source>
</evidence>
<gene>
    <name evidence="6" type="ORF">V5O48_009626</name>
</gene>
<dbReference type="Gene3D" id="6.10.140.2220">
    <property type="match status" value="1"/>
</dbReference>
<keyword evidence="1" id="KW-0479">Metal-binding</keyword>
<feature type="domain" description="MYND-type" evidence="5">
    <location>
        <begin position="420"/>
        <end position="462"/>
    </location>
</feature>
<dbReference type="Pfam" id="PF01753">
    <property type="entry name" value="zf-MYND"/>
    <property type="match status" value="1"/>
</dbReference>
<keyword evidence="3" id="KW-0862">Zinc</keyword>
<evidence type="ECO:0000313" key="7">
    <source>
        <dbReference type="Proteomes" id="UP001465976"/>
    </source>
</evidence>
<name>A0ABR3FBB3_9AGAR</name>
<protein>
    <recommendedName>
        <fullName evidence="5">MYND-type domain-containing protein</fullName>
    </recommendedName>
</protein>
<evidence type="ECO:0000313" key="6">
    <source>
        <dbReference type="EMBL" id="KAL0572336.1"/>
    </source>
</evidence>
<keyword evidence="2 4" id="KW-0863">Zinc-finger</keyword>
<evidence type="ECO:0000259" key="5">
    <source>
        <dbReference type="PROSITE" id="PS50865"/>
    </source>
</evidence>
<sequence>MSAADGLFTKFLSNPPNQIDLNALGGRCEGILDTLEMAAASLLAGDARSPAIVRGLEKHWPRVWRWIHAIGKAVVENPHPLSSGKGIAAARCLTASVANLFLYPIFRPGCDGQESNVLVPLIKATPALLAFTAELWLWTAEVLVDVEPRIPQLLMQTISTLLLNYKTIASNSASRNLKAETECHLFHVLQDERWDLHQTFVQAIIRDIRDPLLESRGPHWTVSFLNFLIIGTRHLRIGKLIRKDAIQWVLLLMETYTSLPVTISTRNERECKMDLMAGCLIFIKTCIKTDVYFFLQALDEGLLLIICKVKDLLRNRDPLMIDEDGSSVNAETVSLLVLEFEEMLWFFTVTVLYCSILVRAVRWIRRIKDLGFNDEEGGPDGYEELEESWNTLKSEVSRSHALKYKTAHIRSILICGDSQCSNMTRGSYTSSRFFRCSRCKTYVYCSRECQKRAWKSEHRPNGDHLSKGIQDGSWARMPSYYDFVFMRQQVIGDMESVLVESIDRVFKQYYKGMDPEGAGVEAKGIVWIDYTVWPPKLTVRSVQHSRQLMDEFKEDYPARIFLDTGPYGGGLGEIEVIATVPWQGLHTVPCPMVVGLLGK</sequence>
<dbReference type="SUPFAM" id="SSF144232">
    <property type="entry name" value="HIT/MYND zinc finger-like"/>
    <property type="match status" value="1"/>
</dbReference>
<proteinExistence type="predicted"/>
<dbReference type="EMBL" id="JBAHYK010000642">
    <property type="protein sequence ID" value="KAL0572336.1"/>
    <property type="molecule type" value="Genomic_DNA"/>
</dbReference>
<comment type="caution">
    <text evidence="6">The sequence shown here is derived from an EMBL/GenBank/DDBJ whole genome shotgun (WGS) entry which is preliminary data.</text>
</comment>
<accession>A0ABR3FBB3</accession>
<evidence type="ECO:0000256" key="1">
    <source>
        <dbReference type="ARBA" id="ARBA00022723"/>
    </source>
</evidence>
<dbReference type="PROSITE" id="PS50865">
    <property type="entry name" value="ZF_MYND_2"/>
    <property type="match status" value="1"/>
</dbReference>
<evidence type="ECO:0000256" key="2">
    <source>
        <dbReference type="ARBA" id="ARBA00022771"/>
    </source>
</evidence>
<evidence type="ECO:0000256" key="4">
    <source>
        <dbReference type="PROSITE-ProRule" id="PRU00134"/>
    </source>
</evidence>
<organism evidence="6 7">
    <name type="scientific">Marasmius crinis-equi</name>
    <dbReference type="NCBI Taxonomy" id="585013"/>
    <lineage>
        <taxon>Eukaryota</taxon>
        <taxon>Fungi</taxon>
        <taxon>Dikarya</taxon>
        <taxon>Basidiomycota</taxon>
        <taxon>Agaricomycotina</taxon>
        <taxon>Agaricomycetes</taxon>
        <taxon>Agaricomycetidae</taxon>
        <taxon>Agaricales</taxon>
        <taxon>Marasmiineae</taxon>
        <taxon>Marasmiaceae</taxon>
        <taxon>Marasmius</taxon>
    </lineage>
</organism>
<reference evidence="6 7" key="1">
    <citation type="submission" date="2024-02" db="EMBL/GenBank/DDBJ databases">
        <title>A draft genome for the cacao thread blight pathogen Marasmius crinis-equi.</title>
        <authorList>
            <person name="Cohen S.P."/>
            <person name="Baruah I.K."/>
            <person name="Amoako-Attah I."/>
            <person name="Bukari Y."/>
            <person name="Meinhardt L.W."/>
            <person name="Bailey B.A."/>
        </authorList>
    </citation>
    <scope>NUCLEOTIDE SEQUENCE [LARGE SCALE GENOMIC DNA]</scope>
    <source>
        <strain evidence="6 7">GH-76</strain>
    </source>
</reference>